<feature type="non-terminal residue" evidence="1">
    <location>
        <position position="1"/>
    </location>
</feature>
<gene>
    <name evidence="1" type="primary">Fv4_0</name>
    <name evidence="1" type="ORF">UPUEPO_R14954</name>
</gene>
<accession>A0A7K6AVT8</accession>
<reference evidence="1 2" key="1">
    <citation type="submission" date="2019-09" db="EMBL/GenBank/DDBJ databases">
        <title>Bird 10,000 Genomes (B10K) Project - Family phase.</title>
        <authorList>
            <person name="Zhang G."/>
        </authorList>
    </citation>
    <scope>NUCLEOTIDE SEQUENCE [LARGE SCALE GENOMIC DNA]</scope>
    <source>
        <strain evidence="1">B10K-DU-012-37</strain>
    </source>
</reference>
<dbReference type="EMBL" id="VZRI01005488">
    <property type="protein sequence ID" value="NWU93811.1"/>
    <property type="molecule type" value="Genomic_DNA"/>
</dbReference>
<name>A0A7K6AVT8_UPUEP</name>
<dbReference type="Pfam" id="PF00429">
    <property type="entry name" value="TLV_coat"/>
    <property type="match status" value="1"/>
</dbReference>
<comment type="caution">
    <text evidence="1">The sequence shown here is derived from an EMBL/GenBank/DDBJ whole genome shotgun (WGS) entry which is preliminary data.</text>
</comment>
<organism evidence="1 2">
    <name type="scientific">Upupa epops</name>
    <name type="common">Eurasian hoopoe</name>
    <dbReference type="NCBI Taxonomy" id="57439"/>
    <lineage>
        <taxon>Eukaryota</taxon>
        <taxon>Metazoa</taxon>
        <taxon>Chordata</taxon>
        <taxon>Craniata</taxon>
        <taxon>Vertebrata</taxon>
        <taxon>Euteleostomi</taxon>
        <taxon>Archelosauria</taxon>
        <taxon>Archosauria</taxon>
        <taxon>Dinosauria</taxon>
        <taxon>Saurischia</taxon>
        <taxon>Theropoda</taxon>
        <taxon>Coelurosauria</taxon>
        <taxon>Aves</taxon>
        <taxon>Neognathae</taxon>
        <taxon>Neoaves</taxon>
        <taxon>Telluraves</taxon>
        <taxon>Coraciimorphae</taxon>
        <taxon>Bucerotiformes</taxon>
        <taxon>Upupidae</taxon>
        <taxon>Upupa</taxon>
    </lineage>
</organism>
<protein>
    <submittedName>
        <fullName evidence="1">ENV2 protein</fullName>
    </submittedName>
</protein>
<dbReference type="OrthoDB" id="9306952at2759"/>
<keyword evidence="2" id="KW-1185">Reference proteome</keyword>
<dbReference type="InterPro" id="IPR018154">
    <property type="entry name" value="TLV/ENV_coat_polyprotein"/>
</dbReference>
<dbReference type="Proteomes" id="UP000544127">
    <property type="component" value="Unassembled WGS sequence"/>
</dbReference>
<dbReference type="AlphaFoldDB" id="A0A7K6AVT8"/>
<evidence type="ECO:0000313" key="1">
    <source>
        <dbReference type="EMBL" id="NWU93811.1"/>
    </source>
</evidence>
<feature type="non-terminal residue" evidence="1">
    <location>
        <position position="84"/>
    </location>
</feature>
<evidence type="ECO:0000313" key="2">
    <source>
        <dbReference type="Proteomes" id="UP000544127"/>
    </source>
</evidence>
<proteinExistence type="predicted"/>
<sequence length="84" mass="9755">SDYNPLWWLIKASYHVLNSTNPNVTEYCCLCYDIRPPFYEAIGVLAKSKLINDSNPTQCIWENESGRRQGLTMQKVSGKRRCIR</sequence>